<gene>
    <name evidence="1" type="ORF">MEUPH1_LOCUS6817</name>
</gene>
<dbReference type="AlphaFoldDB" id="A0AAV0W3D4"/>
<organism evidence="1 2">
    <name type="scientific">Macrosiphum euphorbiae</name>
    <name type="common">potato aphid</name>
    <dbReference type="NCBI Taxonomy" id="13131"/>
    <lineage>
        <taxon>Eukaryota</taxon>
        <taxon>Metazoa</taxon>
        <taxon>Ecdysozoa</taxon>
        <taxon>Arthropoda</taxon>
        <taxon>Hexapoda</taxon>
        <taxon>Insecta</taxon>
        <taxon>Pterygota</taxon>
        <taxon>Neoptera</taxon>
        <taxon>Paraneoptera</taxon>
        <taxon>Hemiptera</taxon>
        <taxon>Sternorrhyncha</taxon>
        <taxon>Aphidomorpha</taxon>
        <taxon>Aphidoidea</taxon>
        <taxon>Aphididae</taxon>
        <taxon>Macrosiphini</taxon>
        <taxon>Macrosiphum</taxon>
    </lineage>
</organism>
<proteinExistence type="predicted"/>
<protein>
    <submittedName>
        <fullName evidence="1">Uncharacterized protein</fullName>
    </submittedName>
</protein>
<dbReference type="EMBL" id="CARXXK010000001">
    <property type="protein sequence ID" value="CAI6350345.1"/>
    <property type="molecule type" value="Genomic_DNA"/>
</dbReference>
<accession>A0AAV0W3D4</accession>
<sequence>MPNGHSLFFPECPRKHPVYVPPSDCYQIHPQPWNENKGSCSDPAVWGHVYEKLSHPLETIIGTEKETPVPPSQLPMKCCWTVSGYRFSRENDCWPK</sequence>
<keyword evidence="2" id="KW-1185">Reference proteome</keyword>
<evidence type="ECO:0000313" key="1">
    <source>
        <dbReference type="EMBL" id="CAI6350345.1"/>
    </source>
</evidence>
<evidence type="ECO:0000313" key="2">
    <source>
        <dbReference type="Proteomes" id="UP001160148"/>
    </source>
</evidence>
<name>A0AAV0W3D4_9HEMI</name>
<dbReference type="Proteomes" id="UP001160148">
    <property type="component" value="Unassembled WGS sequence"/>
</dbReference>
<reference evidence="1 2" key="1">
    <citation type="submission" date="2023-01" db="EMBL/GenBank/DDBJ databases">
        <authorList>
            <person name="Whitehead M."/>
        </authorList>
    </citation>
    <scope>NUCLEOTIDE SEQUENCE [LARGE SCALE GENOMIC DNA]</scope>
</reference>
<comment type="caution">
    <text evidence="1">The sequence shown here is derived from an EMBL/GenBank/DDBJ whole genome shotgun (WGS) entry which is preliminary data.</text>
</comment>